<reference evidence="2 3" key="1">
    <citation type="submission" date="2016-02" db="EMBL/GenBank/DDBJ databases">
        <title>Genome analysis of coral dinoflagellate symbionts highlights evolutionary adaptations to a symbiotic lifestyle.</title>
        <authorList>
            <person name="Aranda M."/>
            <person name="Li Y."/>
            <person name="Liew Y.J."/>
            <person name="Baumgarten S."/>
            <person name="Simakov O."/>
            <person name="Wilson M."/>
            <person name="Piel J."/>
            <person name="Ashoor H."/>
            <person name="Bougouffa S."/>
            <person name="Bajic V.B."/>
            <person name="Ryu T."/>
            <person name="Ravasi T."/>
            <person name="Bayer T."/>
            <person name="Micklem G."/>
            <person name="Kim H."/>
            <person name="Bhak J."/>
            <person name="Lajeunesse T.C."/>
            <person name="Voolstra C.R."/>
        </authorList>
    </citation>
    <scope>NUCLEOTIDE SEQUENCE [LARGE SCALE GENOMIC DNA]</scope>
    <source>
        <strain evidence="2 3">CCMP2467</strain>
    </source>
</reference>
<dbReference type="AlphaFoldDB" id="A0A1Q9DWJ3"/>
<evidence type="ECO:0000313" key="3">
    <source>
        <dbReference type="Proteomes" id="UP000186817"/>
    </source>
</evidence>
<evidence type="ECO:0000256" key="1">
    <source>
        <dbReference type="SAM" id="MobiDB-lite"/>
    </source>
</evidence>
<comment type="caution">
    <text evidence="2">The sequence shown here is derived from an EMBL/GenBank/DDBJ whole genome shotgun (WGS) entry which is preliminary data.</text>
</comment>
<accession>A0A1Q9DWJ3</accession>
<feature type="compositionally biased region" description="Polar residues" evidence="1">
    <location>
        <begin position="111"/>
        <end position="121"/>
    </location>
</feature>
<dbReference type="Proteomes" id="UP000186817">
    <property type="component" value="Unassembled WGS sequence"/>
</dbReference>
<sequence length="129" mass="13505">MTAAALRDARRGGAAALSGMRAEHLKILLADVPALELLAFAATELANADVPADIVTGGRLQKPEPLREGAAPLSFYTDAKVVESWAPWAFGKGDPGKVIAASADGGMPVRTSWSETSSLSMPSELRQPY</sequence>
<name>A0A1Q9DWJ3_SYMMI</name>
<protein>
    <submittedName>
        <fullName evidence="2">Uncharacterized protein</fullName>
    </submittedName>
</protein>
<proteinExistence type="predicted"/>
<dbReference type="EMBL" id="LSRX01000358">
    <property type="protein sequence ID" value="OLP99530.1"/>
    <property type="molecule type" value="Genomic_DNA"/>
</dbReference>
<keyword evidence="3" id="KW-1185">Reference proteome</keyword>
<gene>
    <name evidence="2" type="ORF">AK812_SmicGene17909</name>
</gene>
<evidence type="ECO:0000313" key="2">
    <source>
        <dbReference type="EMBL" id="OLP99530.1"/>
    </source>
</evidence>
<feature type="region of interest" description="Disordered" evidence="1">
    <location>
        <begin position="108"/>
        <end position="129"/>
    </location>
</feature>
<organism evidence="2 3">
    <name type="scientific">Symbiodinium microadriaticum</name>
    <name type="common">Dinoflagellate</name>
    <name type="synonym">Zooxanthella microadriatica</name>
    <dbReference type="NCBI Taxonomy" id="2951"/>
    <lineage>
        <taxon>Eukaryota</taxon>
        <taxon>Sar</taxon>
        <taxon>Alveolata</taxon>
        <taxon>Dinophyceae</taxon>
        <taxon>Suessiales</taxon>
        <taxon>Symbiodiniaceae</taxon>
        <taxon>Symbiodinium</taxon>
    </lineage>
</organism>